<organism evidence="3">
    <name type="scientific">Candida tenuis (strain ATCC 10573 / BCRC 21748 / CBS 615 / JCM 9827 / NBRC 10315 / NRRL Y-1498 / VKM Y-70)</name>
    <name type="common">Yeast</name>
    <name type="synonym">Yamadazyma tenuis</name>
    <dbReference type="NCBI Taxonomy" id="590646"/>
    <lineage>
        <taxon>Eukaryota</taxon>
        <taxon>Fungi</taxon>
        <taxon>Dikarya</taxon>
        <taxon>Ascomycota</taxon>
        <taxon>Saccharomycotina</taxon>
        <taxon>Pichiomycetes</taxon>
        <taxon>Debaryomycetaceae</taxon>
        <taxon>Yamadazyma</taxon>
    </lineage>
</organism>
<dbReference type="AlphaFoldDB" id="G3BDL2"/>
<evidence type="ECO:0000313" key="2">
    <source>
        <dbReference type="EMBL" id="EGV60327.1"/>
    </source>
</evidence>
<feature type="region of interest" description="Disordered" evidence="1">
    <location>
        <begin position="337"/>
        <end position="386"/>
    </location>
</feature>
<evidence type="ECO:0000313" key="3">
    <source>
        <dbReference type="Proteomes" id="UP000000707"/>
    </source>
</evidence>
<dbReference type="InterPro" id="IPR018608">
    <property type="entry name" value="Gti1/Pac2"/>
</dbReference>
<reference evidence="2 3" key="1">
    <citation type="journal article" date="2011" name="Proc. Natl. Acad. Sci. U.S.A.">
        <title>Comparative genomics of xylose-fermenting fungi for enhanced biofuel production.</title>
        <authorList>
            <person name="Wohlbach D.J."/>
            <person name="Kuo A."/>
            <person name="Sato T.K."/>
            <person name="Potts K.M."/>
            <person name="Salamov A.A."/>
            <person name="LaButti K.M."/>
            <person name="Sun H."/>
            <person name="Clum A."/>
            <person name="Pangilinan J.L."/>
            <person name="Lindquist E.A."/>
            <person name="Lucas S."/>
            <person name="Lapidus A."/>
            <person name="Jin M."/>
            <person name="Gunawan C."/>
            <person name="Balan V."/>
            <person name="Dale B.E."/>
            <person name="Jeffries T.W."/>
            <person name="Zinkel R."/>
            <person name="Barry K.W."/>
            <person name="Grigoriev I.V."/>
            <person name="Gasch A.P."/>
        </authorList>
    </citation>
    <scope>NUCLEOTIDE SEQUENCE [LARGE SCALE GENOMIC DNA]</scope>
    <source>
        <strain evidence="3">ATCC 10573 / BCRC 21748 / CBS 615 / JCM 9827 / NBRC 10315 / NRRL Y-1498 / VKM Y-70</strain>
    </source>
</reference>
<dbReference type="PANTHER" id="PTHR28027">
    <property type="entry name" value="TRANSCRIPTIONAL REGULATOR MIT1"/>
    <property type="match status" value="1"/>
</dbReference>
<dbReference type="PANTHER" id="PTHR28027:SF2">
    <property type="entry name" value="TRANSCRIPTIONAL REGULATOR MIT1"/>
    <property type="match status" value="1"/>
</dbReference>
<gene>
    <name evidence="2" type="ORF">CANTEDRAFT_116381</name>
</gene>
<keyword evidence="3" id="KW-1185">Reference proteome</keyword>
<dbReference type="eggNOG" id="KOG4476">
    <property type="taxonomic scope" value="Eukaryota"/>
</dbReference>
<dbReference type="HOGENOM" id="CLU_028895_5_0_1"/>
<proteinExistence type="predicted"/>
<accession>G3BDL2</accession>
<sequence length="414" mass="46530">MSSTKLSPSYFGYVGSTKDALLIIQATLNRQLGLIPRRPHERERSDLIRSGNVFIFIEEHSGIKRWTDGISWSPSRILGRFLVYRELDKDSLQDDKKFKNRKRKSSLTSEDIDSISPLVGSQHGFKDHGLIKKTLSINTTLKELNLSHDNTTKQTIHLISYYSATDVTSRKLLRPSESDLKNVHINGHLWSAIKESNLGGKITIEDEAHYFLDNNYQLSNMSMPMGTNATNNNKYSAPPPPPPPVYYQKNNFMLSVPSNYDYYGSNTPVTNSSVSGGSSTSSTSSAATSQGISEHAKFDSSNVYASPYQGSALPITGSNFSLSSNLNFFYHDIQSHHGAHAPQTSQGHSQSQSHSHHQPHYEHNHLHNHNQQPFPQSQYYPLPQGFGADTGAKRLKMYENDLHPHHDEHYVYNT</sequence>
<dbReference type="GO" id="GO:0003677">
    <property type="term" value="F:DNA binding"/>
    <property type="evidence" value="ECO:0007669"/>
    <property type="project" value="TreeGrafter"/>
</dbReference>
<evidence type="ECO:0000256" key="1">
    <source>
        <dbReference type="SAM" id="MobiDB-lite"/>
    </source>
</evidence>
<dbReference type="Pfam" id="PF09729">
    <property type="entry name" value="Gti1_Pac2"/>
    <property type="match status" value="1"/>
</dbReference>
<name>G3BDL2_CANTC</name>
<protein>
    <submittedName>
        <fullName evidence="2">Uncharacterized protein</fullName>
    </submittedName>
</protein>
<dbReference type="EMBL" id="GL996528">
    <property type="protein sequence ID" value="EGV60327.1"/>
    <property type="molecule type" value="Genomic_DNA"/>
</dbReference>
<dbReference type="Proteomes" id="UP000000707">
    <property type="component" value="Unassembled WGS sequence"/>
</dbReference>
<dbReference type="OrthoDB" id="5572844at2759"/>
<feature type="compositionally biased region" description="Low complexity" evidence="1">
    <location>
        <begin position="343"/>
        <end position="353"/>
    </location>
</feature>
<feature type="compositionally biased region" description="Polar residues" evidence="1">
    <location>
        <begin position="369"/>
        <end position="379"/>
    </location>
</feature>